<name>A0A162MA36_9BACL</name>
<dbReference type="STRING" id="494026.PGLA_17910"/>
<keyword evidence="1" id="KW-1015">Disulfide bond</keyword>
<dbReference type="Pfam" id="PF00578">
    <property type="entry name" value="AhpC-TSA"/>
    <property type="match status" value="1"/>
</dbReference>
<keyword evidence="2" id="KW-0472">Membrane</keyword>
<proteinExistence type="predicted"/>
<dbReference type="PANTHER" id="PTHR42852:SF13">
    <property type="entry name" value="PROTEIN DIPZ"/>
    <property type="match status" value="1"/>
</dbReference>
<dbReference type="GO" id="GO:0016209">
    <property type="term" value="F:antioxidant activity"/>
    <property type="evidence" value="ECO:0007669"/>
    <property type="project" value="InterPro"/>
</dbReference>
<keyword evidence="5" id="KW-1185">Reference proteome</keyword>
<dbReference type="SUPFAM" id="SSF52833">
    <property type="entry name" value="Thioredoxin-like"/>
    <property type="match status" value="1"/>
</dbReference>
<accession>A0A162MA36</accession>
<dbReference type="PANTHER" id="PTHR42852">
    <property type="entry name" value="THIOL:DISULFIDE INTERCHANGE PROTEIN DSBE"/>
    <property type="match status" value="1"/>
</dbReference>
<dbReference type="InterPro" id="IPR013766">
    <property type="entry name" value="Thioredoxin_domain"/>
</dbReference>
<dbReference type="Gene3D" id="3.40.30.10">
    <property type="entry name" value="Glutaredoxin"/>
    <property type="match status" value="1"/>
</dbReference>
<gene>
    <name evidence="4" type="ORF">PGLA_17910</name>
</gene>
<dbReference type="OrthoDB" id="25753at2"/>
<dbReference type="PROSITE" id="PS51352">
    <property type="entry name" value="THIOREDOXIN_2"/>
    <property type="match status" value="1"/>
</dbReference>
<organism evidence="4 5">
    <name type="scientific">Paenibacillus glacialis</name>
    <dbReference type="NCBI Taxonomy" id="494026"/>
    <lineage>
        <taxon>Bacteria</taxon>
        <taxon>Bacillati</taxon>
        <taxon>Bacillota</taxon>
        <taxon>Bacilli</taxon>
        <taxon>Bacillales</taxon>
        <taxon>Paenibacillaceae</taxon>
        <taxon>Paenibacillus</taxon>
    </lineage>
</organism>
<keyword evidence="2" id="KW-0812">Transmembrane</keyword>
<feature type="domain" description="Thioredoxin" evidence="3">
    <location>
        <begin position="48"/>
        <end position="186"/>
    </location>
</feature>
<comment type="caution">
    <text evidence="4">The sequence shown here is derived from an EMBL/GenBank/DDBJ whole genome shotgun (WGS) entry which is preliminary data.</text>
</comment>
<dbReference type="GO" id="GO:0016491">
    <property type="term" value="F:oxidoreductase activity"/>
    <property type="evidence" value="ECO:0007669"/>
    <property type="project" value="InterPro"/>
</dbReference>
<evidence type="ECO:0000256" key="2">
    <source>
        <dbReference type="SAM" id="Phobius"/>
    </source>
</evidence>
<evidence type="ECO:0000259" key="3">
    <source>
        <dbReference type="PROSITE" id="PS51352"/>
    </source>
</evidence>
<dbReference type="InterPro" id="IPR036249">
    <property type="entry name" value="Thioredoxin-like_sf"/>
</dbReference>
<evidence type="ECO:0000256" key="1">
    <source>
        <dbReference type="ARBA" id="ARBA00023157"/>
    </source>
</evidence>
<reference evidence="4 5" key="1">
    <citation type="submission" date="2016-03" db="EMBL/GenBank/DDBJ databases">
        <title>Draft genome sequence of Paenibacillus glacialis DSM 22343.</title>
        <authorList>
            <person name="Shin S.-K."/>
            <person name="Yi H."/>
        </authorList>
    </citation>
    <scope>NUCLEOTIDE SEQUENCE [LARGE SCALE GENOMIC DNA]</scope>
    <source>
        <strain evidence="4 5">DSM 22343</strain>
    </source>
</reference>
<keyword evidence="2" id="KW-1133">Transmembrane helix</keyword>
<dbReference type="InterPro" id="IPR000866">
    <property type="entry name" value="AhpC/TSA"/>
</dbReference>
<dbReference type="CDD" id="cd02966">
    <property type="entry name" value="TlpA_like_family"/>
    <property type="match status" value="1"/>
</dbReference>
<dbReference type="InterPro" id="IPR050553">
    <property type="entry name" value="Thioredoxin_ResA/DsbE_sf"/>
</dbReference>
<sequence length="188" mass="21223">MKVRYLKSNRIQFRRIVTILIVVVALIAVAWTIVQSNQSSQHSGSSKIEVGAAAPDFVATNTEGQQVRLAEYRGKVVLINFWASWCKPCVREMPLIHSVFQSKDNDIETLFINVGEAKGTVNEFMKEQQFTFPVIIDVTGKVSSLYRITGLPATFIIDKTGRFRKVVLGEVTDYTLLRTWLEAAKDPR</sequence>
<evidence type="ECO:0000313" key="4">
    <source>
        <dbReference type="EMBL" id="OAB40843.1"/>
    </source>
</evidence>
<feature type="transmembrane region" description="Helical" evidence="2">
    <location>
        <begin position="12"/>
        <end position="34"/>
    </location>
</feature>
<dbReference type="Proteomes" id="UP000076967">
    <property type="component" value="Unassembled WGS sequence"/>
</dbReference>
<protein>
    <recommendedName>
        <fullName evidence="3">Thioredoxin domain-containing protein</fullName>
    </recommendedName>
</protein>
<dbReference type="AlphaFoldDB" id="A0A162MA36"/>
<evidence type="ECO:0000313" key="5">
    <source>
        <dbReference type="Proteomes" id="UP000076967"/>
    </source>
</evidence>
<dbReference type="EMBL" id="LVJH01000034">
    <property type="protein sequence ID" value="OAB40843.1"/>
    <property type="molecule type" value="Genomic_DNA"/>
</dbReference>